<keyword evidence="15" id="KW-0534">Nitrate assimilation</keyword>
<evidence type="ECO:0000256" key="8">
    <source>
        <dbReference type="ARBA" id="ARBA00022630"/>
    </source>
</evidence>
<comment type="subunit">
    <text evidence="5">Homotrimer.</text>
</comment>
<evidence type="ECO:0000256" key="14">
    <source>
        <dbReference type="ARBA" id="ARBA00023008"/>
    </source>
</evidence>
<keyword evidence="12" id="KW-0274">FAD</keyword>
<comment type="subcellular location">
    <subcellularLocation>
        <location evidence="3">Periplasm</location>
    </subcellularLocation>
</comment>
<evidence type="ECO:0000256" key="12">
    <source>
        <dbReference type="ARBA" id="ARBA00022827"/>
    </source>
</evidence>
<evidence type="ECO:0000313" key="20">
    <source>
        <dbReference type="EMBL" id="OIQ76080.1"/>
    </source>
</evidence>
<protein>
    <recommendedName>
        <fullName evidence="7">Copper-containing nitrite reductase</fullName>
        <ecNumber evidence="6">1.7.2.1</ecNumber>
    </recommendedName>
    <alternativeName>
        <fullName evidence="16">Cu-NIR</fullName>
    </alternativeName>
</protein>
<evidence type="ECO:0000256" key="17">
    <source>
        <dbReference type="ARBA" id="ARBA00049340"/>
    </source>
</evidence>
<dbReference type="PRINTS" id="PR00695">
    <property type="entry name" value="CUNO2RDTASE"/>
</dbReference>
<dbReference type="GO" id="GO:0005507">
    <property type="term" value="F:copper ion binding"/>
    <property type="evidence" value="ECO:0007669"/>
    <property type="project" value="InterPro"/>
</dbReference>
<dbReference type="InterPro" id="IPR001287">
    <property type="entry name" value="NO2-reductase_Cu"/>
</dbReference>
<sequence length="348" mass="37853">MLTAPALADEPKLPRQHVDLVAPPFVHAHEQATKQGPKIMEFTLTIEEKKVVIDDQGTTFQAMTFNGSMPGPLMVVHEGDYVEVTLVNPDTNSMPHNIDFHAATGALGGAELSLVNPGEQVTIRWKATRTGTFVYHCAPGGPMIPWHVVSGMNGAVMVLPREGLTDGKGKPLHYDKVVYIGEQDLYVPKDEKGKYKSYDSAGEAYTDTVEVMRKLIPTHVVFNGRVGALTGKNALTAKVGETVLIVHSQANRDSRPHLIGGHGDYVWETGKFSNAPQTGLETWFIRGGSAGAALYTFMEPGIYAYVTHNLIEAVELGATAHFKVEGKWNDDLMTQVKAPAEIPVPKTN</sequence>
<dbReference type="NCBIfam" id="TIGR02376">
    <property type="entry name" value="Cu_nitrite_red"/>
    <property type="match status" value="1"/>
</dbReference>
<dbReference type="InterPro" id="IPR008972">
    <property type="entry name" value="Cupredoxin"/>
</dbReference>
<comment type="cofactor">
    <cofactor evidence="2">
        <name>FAD</name>
        <dbReference type="ChEBI" id="CHEBI:57692"/>
    </cofactor>
</comment>
<dbReference type="UniPathway" id="UPA00652">
    <property type="reaction ID" value="UER00707"/>
</dbReference>
<keyword evidence="10" id="KW-0677">Repeat</keyword>
<evidence type="ECO:0000256" key="2">
    <source>
        <dbReference type="ARBA" id="ARBA00001974"/>
    </source>
</evidence>
<evidence type="ECO:0000256" key="11">
    <source>
        <dbReference type="ARBA" id="ARBA00022764"/>
    </source>
</evidence>
<evidence type="ECO:0000256" key="7">
    <source>
        <dbReference type="ARBA" id="ARBA00017290"/>
    </source>
</evidence>
<comment type="catalytic activity">
    <reaction evidence="17">
        <text>nitric oxide + Fe(III)-[cytochrome c] + H2O = Fe(II)-[cytochrome c] + nitrite + 2 H(+)</text>
        <dbReference type="Rhea" id="RHEA:15233"/>
        <dbReference type="Rhea" id="RHEA-COMP:10350"/>
        <dbReference type="Rhea" id="RHEA-COMP:14399"/>
        <dbReference type="ChEBI" id="CHEBI:15377"/>
        <dbReference type="ChEBI" id="CHEBI:15378"/>
        <dbReference type="ChEBI" id="CHEBI:16301"/>
        <dbReference type="ChEBI" id="CHEBI:16480"/>
        <dbReference type="ChEBI" id="CHEBI:29033"/>
        <dbReference type="ChEBI" id="CHEBI:29034"/>
        <dbReference type="EC" id="1.7.2.1"/>
    </reaction>
</comment>
<dbReference type="Pfam" id="PF00394">
    <property type="entry name" value="Cu-oxidase"/>
    <property type="match status" value="1"/>
</dbReference>
<dbReference type="Pfam" id="PF07732">
    <property type="entry name" value="Cu-oxidase_3"/>
    <property type="match status" value="1"/>
</dbReference>
<dbReference type="CDD" id="cd04208">
    <property type="entry name" value="CuRO_2_CuNIR"/>
    <property type="match status" value="1"/>
</dbReference>
<name>A0A1J5PYR3_9ZZZZ</name>
<comment type="cofactor">
    <cofactor evidence="1">
        <name>Cu(+)</name>
        <dbReference type="ChEBI" id="CHEBI:49552"/>
    </cofactor>
</comment>
<evidence type="ECO:0000256" key="15">
    <source>
        <dbReference type="ARBA" id="ARBA00023063"/>
    </source>
</evidence>
<evidence type="ECO:0000256" key="9">
    <source>
        <dbReference type="ARBA" id="ARBA00022723"/>
    </source>
</evidence>
<dbReference type="GO" id="GO:0050421">
    <property type="term" value="F:nitrite reductase (NO-forming) activity"/>
    <property type="evidence" value="ECO:0007669"/>
    <property type="project" value="UniProtKB-EC"/>
</dbReference>
<reference evidence="20" key="1">
    <citation type="submission" date="2016-10" db="EMBL/GenBank/DDBJ databases">
        <title>Sequence of Gallionella enrichment culture.</title>
        <authorList>
            <person name="Poehlein A."/>
            <person name="Muehling M."/>
            <person name="Daniel R."/>
        </authorList>
    </citation>
    <scope>NUCLEOTIDE SEQUENCE</scope>
</reference>
<keyword evidence="9" id="KW-0479">Metal-binding</keyword>
<evidence type="ECO:0000256" key="6">
    <source>
        <dbReference type="ARBA" id="ARBA00011882"/>
    </source>
</evidence>
<evidence type="ECO:0000256" key="4">
    <source>
        <dbReference type="ARBA" id="ARBA00005127"/>
    </source>
</evidence>
<dbReference type="GO" id="GO:0019333">
    <property type="term" value="P:denitrification pathway"/>
    <property type="evidence" value="ECO:0007669"/>
    <property type="project" value="UniProtKB-UniPathway"/>
</dbReference>
<dbReference type="InterPro" id="IPR001117">
    <property type="entry name" value="Cu-oxidase_2nd"/>
</dbReference>
<dbReference type="EMBL" id="MLJW01001971">
    <property type="protein sequence ID" value="OIQ76080.1"/>
    <property type="molecule type" value="Genomic_DNA"/>
</dbReference>
<evidence type="ECO:0000256" key="13">
    <source>
        <dbReference type="ARBA" id="ARBA00023002"/>
    </source>
</evidence>
<proteinExistence type="predicted"/>
<dbReference type="AlphaFoldDB" id="A0A1J5PYR3"/>
<dbReference type="SUPFAM" id="SSF49503">
    <property type="entry name" value="Cupredoxins"/>
    <property type="match status" value="2"/>
</dbReference>
<dbReference type="Gene3D" id="2.60.40.420">
    <property type="entry name" value="Cupredoxins - blue copper proteins"/>
    <property type="match status" value="2"/>
</dbReference>
<evidence type="ECO:0000256" key="1">
    <source>
        <dbReference type="ARBA" id="ARBA00001960"/>
    </source>
</evidence>
<dbReference type="CDD" id="cd11020">
    <property type="entry name" value="CuRO_1_CuNIR"/>
    <property type="match status" value="1"/>
</dbReference>
<dbReference type="InterPro" id="IPR045087">
    <property type="entry name" value="Cu-oxidase_fam"/>
</dbReference>
<keyword evidence="8" id="KW-0285">Flavoprotein</keyword>
<dbReference type="PANTHER" id="PTHR11709">
    <property type="entry name" value="MULTI-COPPER OXIDASE"/>
    <property type="match status" value="1"/>
</dbReference>
<evidence type="ECO:0000256" key="10">
    <source>
        <dbReference type="ARBA" id="ARBA00022737"/>
    </source>
</evidence>
<feature type="domain" description="Plastocyanin-like" evidence="18">
    <location>
        <begin position="178"/>
        <end position="328"/>
    </location>
</feature>
<evidence type="ECO:0000259" key="18">
    <source>
        <dbReference type="Pfam" id="PF00394"/>
    </source>
</evidence>
<evidence type="ECO:0000256" key="3">
    <source>
        <dbReference type="ARBA" id="ARBA00004418"/>
    </source>
</evidence>
<gene>
    <name evidence="20" type="primary">nirK</name>
    <name evidence="20" type="ORF">GALL_422420</name>
</gene>
<keyword evidence="14" id="KW-0186">Copper</keyword>
<evidence type="ECO:0000256" key="5">
    <source>
        <dbReference type="ARBA" id="ARBA00011233"/>
    </source>
</evidence>
<evidence type="ECO:0000256" key="16">
    <source>
        <dbReference type="ARBA" id="ARBA00032356"/>
    </source>
</evidence>
<dbReference type="EC" id="1.7.2.1" evidence="6"/>
<comment type="caution">
    <text evidence="20">The sequence shown here is derived from an EMBL/GenBank/DDBJ whole genome shotgun (WGS) entry which is preliminary data.</text>
</comment>
<evidence type="ECO:0000259" key="19">
    <source>
        <dbReference type="Pfam" id="PF07732"/>
    </source>
</evidence>
<accession>A0A1J5PYR3</accession>
<dbReference type="GO" id="GO:0042597">
    <property type="term" value="C:periplasmic space"/>
    <property type="evidence" value="ECO:0007669"/>
    <property type="project" value="UniProtKB-SubCell"/>
</dbReference>
<keyword evidence="13 20" id="KW-0560">Oxidoreductase</keyword>
<dbReference type="PANTHER" id="PTHR11709:SF394">
    <property type="entry name" value="FI03373P-RELATED"/>
    <property type="match status" value="1"/>
</dbReference>
<dbReference type="GO" id="GO:0042128">
    <property type="term" value="P:nitrate assimilation"/>
    <property type="evidence" value="ECO:0007669"/>
    <property type="project" value="UniProtKB-KW"/>
</dbReference>
<feature type="domain" description="Plastocyanin-like" evidence="19">
    <location>
        <begin position="53"/>
        <end position="162"/>
    </location>
</feature>
<comment type="pathway">
    <text evidence="4">Nitrogen metabolism; nitrate reduction (denitrification); dinitrogen from nitrate: step 2/4.</text>
</comment>
<dbReference type="InterPro" id="IPR011707">
    <property type="entry name" value="Cu-oxidase-like_N"/>
</dbReference>
<organism evidence="20">
    <name type="scientific">mine drainage metagenome</name>
    <dbReference type="NCBI Taxonomy" id="410659"/>
    <lineage>
        <taxon>unclassified sequences</taxon>
        <taxon>metagenomes</taxon>
        <taxon>ecological metagenomes</taxon>
    </lineage>
</organism>
<keyword evidence="11" id="KW-0574">Periplasm</keyword>